<protein>
    <submittedName>
        <fullName evidence="2">Uncharacterized protein</fullName>
    </submittedName>
</protein>
<dbReference type="AlphaFoldDB" id="A0A978USA1"/>
<sequence length="147" mass="16361">MQPHIPSDLNLSAVKKMQYHSRKRKEHILQYYLLSRLNHTGIQCDSDNNILCVRGGIVHCDVLIKLEDSETPSCPLTLIEAGLRIRVFRLVQVPILSTSVAYGVYMAVSSNLRSTTTTPIHGDPSTASSTSSKPTRISSTPRFHSTR</sequence>
<evidence type="ECO:0000256" key="1">
    <source>
        <dbReference type="SAM" id="MobiDB-lite"/>
    </source>
</evidence>
<gene>
    <name evidence="2" type="ORF">FEM48_Zijuj09G0097500</name>
</gene>
<dbReference type="Proteomes" id="UP000813462">
    <property type="component" value="Unassembled WGS sequence"/>
</dbReference>
<reference evidence="2" key="1">
    <citation type="journal article" date="2021" name="Front. Plant Sci.">
        <title>Chromosome-Scale Genome Assembly for Chinese Sour Jujube and Insights Into Its Genome Evolution and Domestication Signature.</title>
        <authorList>
            <person name="Shen L.-Y."/>
            <person name="Luo H."/>
            <person name="Wang X.-L."/>
            <person name="Wang X.-M."/>
            <person name="Qiu X.-J."/>
            <person name="Liu H."/>
            <person name="Zhou S.-S."/>
            <person name="Jia K.-H."/>
            <person name="Nie S."/>
            <person name="Bao Y.-T."/>
            <person name="Zhang R.-G."/>
            <person name="Yun Q.-Z."/>
            <person name="Chai Y.-H."/>
            <person name="Lu J.-Y."/>
            <person name="Li Y."/>
            <person name="Zhao S.-W."/>
            <person name="Mao J.-F."/>
            <person name="Jia S.-G."/>
            <person name="Mao Y.-M."/>
        </authorList>
    </citation>
    <scope>NUCLEOTIDE SEQUENCE</scope>
    <source>
        <strain evidence="2">AT0</strain>
        <tissue evidence="2">Leaf</tissue>
    </source>
</reference>
<evidence type="ECO:0000313" key="2">
    <source>
        <dbReference type="EMBL" id="KAH7517751.1"/>
    </source>
</evidence>
<dbReference type="EMBL" id="JAEACU010000009">
    <property type="protein sequence ID" value="KAH7517751.1"/>
    <property type="molecule type" value="Genomic_DNA"/>
</dbReference>
<feature type="compositionally biased region" description="Low complexity" evidence="1">
    <location>
        <begin position="125"/>
        <end position="147"/>
    </location>
</feature>
<name>A0A978USA1_ZIZJJ</name>
<evidence type="ECO:0000313" key="3">
    <source>
        <dbReference type="Proteomes" id="UP000813462"/>
    </source>
</evidence>
<accession>A0A978USA1</accession>
<feature type="region of interest" description="Disordered" evidence="1">
    <location>
        <begin position="115"/>
        <end position="147"/>
    </location>
</feature>
<proteinExistence type="predicted"/>
<organism evidence="2 3">
    <name type="scientific">Ziziphus jujuba var. spinosa</name>
    <dbReference type="NCBI Taxonomy" id="714518"/>
    <lineage>
        <taxon>Eukaryota</taxon>
        <taxon>Viridiplantae</taxon>
        <taxon>Streptophyta</taxon>
        <taxon>Embryophyta</taxon>
        <taxon>Tracheophyta</taxon>
        <taxon>Spermatophyta</taxon>
        <taxon>Magnoliopsida</taxon>
        <taxon>eudicotyledons</taxon>
        <taxon>Gunneridae</taxon>
        <taxon>Pentapetalae</taxon>
        <taxon>rosids</taxon>
        <taxon>fabids</taxon>
        <taxon>Rosales</taxon>
        <taxon>Rhamnaceae</taxon>
        <taxon>Paliureae</taxon>
        <taxon>Ziziphus</taxon>
    </lineage>
</organism>
<comment type="caution">
    <text evidence="2">The sequence shown here is derived from an EMBL/GenBank/DDBJ whole genome shotgun (WGS) entry which is preliminary data.</text>
</comment>